<evidence type="ECO:0000256" key="2">
    <source>
        <dbReference type="ARBA" id="ARBA00022517"/>
    </source>
</evidence>
<feature type="domain" description="YqgF/RNase H-like" evidence="6">
    <location>
        <begin position="6"/>
        <end position="106"/>
    </location>
</feature>
<name>A0A5P1R792_9GAMM</name>
<dbReference type="EC" id="3.1.-.-" evidence="5"/>
<dbReference type="GO" id="GO:0016788">
    <property type="term" value="F:hydrolase activity, acting on ester bonds"/>
    <property type="evidence" value="ECO:0007669"/>
    <property type="project" value="UniProtKB-UniRule"/>
</dbReference>
<evidence type="ECO:0000256" key="4">
    <source>
        <dbReference type="ARBA" id="ARBA00022801"/>
    </source>
</evidence>
<organism evidence="7 8">
    <name type="scientific">Neptunomonas concharum</name>
    <dbReference type="NCBI Taxonomy" id="1031538"/>
    <lineage>
        <taxon>Bacteria</taxon>
        <taxon>Pseudomonadati</taxon>
        <taxon>Pseudomonadota</taxon>
        <taxon>Gammaproteobacteria</taxon>
        <taxon>Oceanospirillales</taxon>
        <taxon>Oceanospirillaceae</taxon>
        <taxon>Neptunomonas</taxon>
    </lineage>
</organism>
<keyword evidence="2 5" id="KW-0690">Ribosome biogenesis</keyword>
<evidence type="ECO:0000256" key="3">
    <source>
        <dbReference type="ARBA" id="ARBA00022722"/>
    </source>
</evidence>
<comment type="similarity">
    <text evidence="5">Belongs to the YqgF HJR family.</text>
</comment>
<keyword evidence="1 5" id="KW-0963">Cytoplasm</keyword>
<dbReference type="Gene3D" id="3.30.420.140">
    <property type="entry name" value="YqgF/RNase H-like domain"/>
    <property type="match status" value="1"/>
</dbReference>
<dbReference type="InterPro" id="IPR012337">
    <property type="entry name" value="RNaseH-like_sf"/>
</dbReference>
<dbReference type="InterPro" id="IPR037027">
    <property type="entry name" value="YqgF/RNaseH-like_dom_sf"/>
</dbReference>
<accession>A0A5P1R792</accession>
<proteinExistence type="inferred from homology"/>
<dbReference type="Proteomes" id="UP000324760">
    <property type="component" value="Chromosome"/>
</dbReference>
<dbReference type="GO" id="GO:0005829">
    <property type="term" value="C:cytosol"/>
    <property type="evidence" value="ECO:0007669"/>
    <property type="project" value="TreeGrafter"/>
</dbReference>
<dbReference type="HAMAP" id="MF_00651">
    <property type="entry name" value="Nuclease_YqgF"/>
    <property type="match status" value="1"/>
</dbReference>
<reference evidence="7 8" key="1">
    <citation type="journal article" date="2019" name="Biochem. Eng. J.">
        <title>Metabolic engineering of the marine bacteria Neptunomonas concharum for the production of acetoin and meso-2,3-butanediol from acetate.</title>
        <authorList>
            <person name="Li W."/>
            <person name="Pu N."/>
            <person name="Liu C.-X."/>
            <person name="Yuan Q.-P."/>
            <person name="Li Z.-J."/>
        </authorList>
    </citation>
    <scope>NUCLEOTIDE SEQUENCE [LARGE SCALE GENOMIC DNA]</scope>
    <source>
        <strain evidence="7 8">JCM17730</strain>
    </source>
</reference>
<dbReference type="PANTHER" id="PTHR33317">
    <property type="entry name" value="POLYNUCLEOTIDYL TRANSFERASE, RIBONUCLEASE H-LIKE SUPERFAMILY PROTEIN"/>
    <property type="match status" value="1"/>
</dbReference>
<dbReference type="RefSeq" id="WP_138986183.1">
    <property type="nucleotide sequence ID" value="NZ_CP043869.1"/>
</dbReference>
<dbReference type="Pfam" id="PF03652">
    <property type="entry name" value="RuvX"/>
    <property type="match status" value="1"/>
</dbReference>
<dbReference type="OrthoDB" id="9796140at2"/>
<dbReference type="InterPro" id="IPR005227">
    <property type="entry name" value="YqgF"/>
</dbReference>
<evidence type="ECO:0000256" key="5">
    <source>
        <dbReference type="HAMAP-Rule" id="MF_00651"/>
    </source>
</evidence>
<dbReference type="SUPFAM" id="SSF53098">
    <property type="entry name" value="Ribonuclease H-like"/>
    <property type="match status" value="1"/>
</dbReference>
<dbReference type="EMBL" id="CP043869">
    <property type="protein sequence ID" value="QEQ95478.1"/>
    <property type="molecule type" value="Genomic_DNA"/>
</dbReference>
<dbReference type="SMART" id="SM00732">
    <property type="entry name" value="YqgFc"/>
    <property type="match status" value="1"/>
</dbReference>
<dbReference type="NCBIfam" id="TIGR00250">
    <property type="entry name" value="RNAse_H_YqgF"/>
    <property type="match status" value="1"/>
</dbReference>
<gene>
    <name evidence="7" type="primary">ruvX</name>
    <name evidence="7" type="ORF">F0U83_01475</name>
</gene>
<evidence type="ECO:0000313" key="7">
    <source>
        <dbReference type="EMBL" id="QEQ95478.1"/>
    </source>
</evidence>
<evidence type="ECO:0000259" key="6">
    <source>
        <dbReference type="SMART" id="SM00732"/>
    </source>
</evidence>
<keyword evidence="8" id="KW-1185">Reference proteome</keyword>
<evidence type="ECO:0000256" key="1">
    <source>
        <dbReference type="ARBA" id="ARBA00022490"/>
    </source>
</evidence>
<protein>
    <recommendedName>
        <fullName evidence="5">Putative pre-16S rRNA nuclease</fullName>
        <ecNumber evidence="5">3.1.-.-</ecNumber>
    </recommendedName>
</protein>
<keyword evidence="3 5" id="KW-0540">Nuclease</keyword>
<sequence>MIQPSQQLLAFDFGTRRIGLAIGQSLTATSTALAPISAQDGKPDWVALDKVMETWLPDALIVGIPLNMDGSISDMSRRARKFANRIQDRYQKPCYLIDERLSTSEAKEIHFSRGGSNNFRKESVDGLAAQIIFDRWINSTQHIPSHTRLEDLYGNGNA</sequence>
<comment type="function">
    <text evidence="5">Could be a nuclease involved in processing of the 5'-end of pre-16S rRNA.</text>
</comment>
<dbReference type="GO" id="GO:0004518">
    <property type="term" value="F:nuclease activity"/>
    <property type="evidence" value="ECO:0007669"/>
    <property type="project" value="UniProtKB-KW"/>
</dbReference>
<dbReference type="InterPro" id="IPR006641">
    <property type="entry name" value="YqgF/RNaseH-like_dom"/>
</dbReference>
<keyword evidence="4 5" id="KW-0378">Hydrolase</keyword>
<dbReference type="KEGG" id="ncu:F0U83_01475"/>
<dbReference type="AlphaFoldDB" id="A0A5P1R792"/>
<evidence type="ECO:0000313" key="8">
    <source>
        <dbReference type="Proteomes" id="UP000324760"/>
    </source>
</evidence>
<dbReference type="CDD" id="cd16964">
    <property type="entry name" value="YqgF"/>
    <property type="match status" value="1"/>
</dbReference>
<dbReference type="PANTHER" id="PTHR33317:SF4">
    <property type="entry name" value="POLYNUCLEOTIDYL TRANSFERASE, RIBONUCLEASE H-LIKE SUPERFAMILY PROTEIN"/>
    <property type="match status" value="1"/>
</dbReference>
<comment type="subcellular location">
    <subcellularLocation>
        <location evidence="5">Cytoplasm</location>
    </subcellularLocation>
</comment>
<dbReference type="GO" id="GO:0000967">
    <property type="term" value="P:rRNA 5'-end processing"/>
    <property type="evidence" value="ECO:0007669"/>
    <property type="project" value="UniProtKB-UniRule"/>
</dbReference>